<evidence type="ECO:0000313" key="3">
    <source>
        <dbReference type="Proteomes" id="UP000837801"/>
    </source>
</evidence>
<sequence length="135" mass="16024">MPHYFPNTINHHFSTVFSLLSTHHLFYYLNLNFIISFISFISSPVPLSYFYQLYLLYFLVHTSTSLIIPLFILPHQCHLPLLINFAHSPLQNSFRTCTLSYPLWFFLSLSIQMPKLILQRSHQITQNLSHCKLHR</sequence>
<name>A0A9P0W0Y8_9ASCO</name>
<evidence type="ECO:0000313" key="2">
    <source>
        <dbReference type="EMBL" id="CAH2355489.1"/>
    </source>
</evidence>
<feature type="transmembrane region" description="Helical" evidence="1">
    <location>
        <begin position="54"/>
        <end position="73"/>
    </location>
</feature>
<accession>A0A9P0W0Y8</accession>
<feature type="transmembrane region" description="Helical" evidence="1">
    <location>
        <begin position="25"/>
        <end position="42"/>
    </location>
</feature>
<gene>
    <name evidence="2" type="ORF">CLIB1423_27S00760</name>
</gene>
<dbReference type="AlphaFoldDB" id="A0A9P0W0Y8"/>
<comment type="caution">
    <text evidence="2">The sequence shown here is derived from an EMBL/GenBank/DDBJ whole genome shotgun (WGS) entry which is preliminary data.</text>
</comment>
<proteinExistence type="predicted"/>
<keyword evidence="1" id="KW-0472">Membrane</keyword>
<keyword evidence="1" id="KW-1133">Transmembrane helix</keyword>
<keyword evidence="3" id="KW-1185">Reference proteome</keyword>
<protein>
    <submittedName>
        <fullName evidence="2">Uncharacterized protein</fullName>
    </submittedName>
</protein>
<dbReference type="Proteomes" id="UP000837801">
    <property type="component" value="Unassembled WGS sequence"/>
</dbReference>
<evidence type="ECO:0000256" key="1">
    <source>
        <dbReference type="SAM" id="Phobius"/>
    </source>
</evidence>
<organism evidence="2 3">
    <name type="scientific">[Candida] railenensis</name>
    <dbReference type="NCBI Taxonomy" id="45579"/>
    <lineage>
        <taxon>Eukaryota</taxon>
        <taxon>Fungi</taxon>
        <taxon>Dikarya</taxon>
        <taxon>Ascomycota</taxon>
        <taxon>Saccharomycotina</taxon>
        <taxon>Pichiomycetes</taxon>
        <taxon>Debaryomycetaceae</taxon>
        <taxon>Kurtzmaniella</taxon>
    </lineage>
</organism>
<reference evidence="2" key="1">
    <citation type="submission" date="2022-03" db="EMBL/GenBank/DDBJ databases">
        <authorList>
            <person name="Legras J.-L."/>
            <person name="Devillers H."/>
            <person name="Grondin C."/>
        </authorList>
    </citation>
    <scope>NUCLEOTIDE SEQUENCE</scope>
    <source>
        <strain evidence="2">CLIB 1423</strain>
    </source>
</reference>
<keyword evidence="1" id="KW-0812">Transmembrane</keyword>
<dbReference type="EMBL" id="CAKXYY010000027">
    <property type="protein sequence ID" value="CAH2355489.1"/>
    <property type="molecule type" value="Genomic_DNA"/>
</dbReference>